<reference evidence="9 10" key="1">
    <citation type="journal article" date="2020" name="ISME J.">
        <title>Comparative genomics reveals insights into cyanobacterial evolution and habitat adaptation.</title>
        <authorList>
            <person name="Chen M.Y."/>
            <person name="Teng W.K."/>
            <person name="Zhao L."/>
            <person name="Hu C.X."/>
            <person name="Zhou Y.K."/>
            <person name="Han B.P."/>
            <person name="Song L.R."/>
            <person name="Shu W.S."/>
        </authorList>
    </citation>
    <scope>NUCLEOTIDE SEQUENCE [LARGE SCALE GENOMIC DNA]</scope>
    <source>
        <strain evidence="9 10">FACHB-723</strain>
    </source>
</reference>
<dbReference type="InterPro" id="IPR011890">
    <property type="entry name" value="SMC_prok"/>
</dbReference>
<feature type="coiled-coil region" evidence="6">
    <location>
        <begin position="896"/>
        <end position="965"/>
    </location>
</feature>
<proteinExistence type="inferred from homology"/>
<comment type="subcellular location">
    <subcellularLocation>
        <location evidence="6">Cytoplasm</location>
    </subcellularLocation>
</comment>
<dbReference type="HAMAP" id="MF_01894">
    <property type="entry name" value="Smc_prok"/>
    <property type="match status" value="1"/>
</dbReference>
<evidence type="ECO:0000313" key="9">
    <source>
        <dbReference type="EMBL" id="MBD2187961.1"/>
    </source>
</evidence>
<dbReference type="SUPFAM" id="SSF75553">
    <property type="entry name" value="Smc hinge domain"/>
    <property type="match status" value="1"/>
</dbReference>
<feature type="coiled-coil region" evidence="6">
    <location>
        <begin position="709"/>
        <end position="867"/>
    </location>
</feature>
<feature type="coiled-coil region" evidence="6">
    <location>
        <begin position="344"/>
        <end position="371"/>
    </location>
</feature>
<evidence type="ECO:0000256" key="6">
    <source>
        <dbReference type="HAMAP-Rule" id="MF_01894"/>
    </source>
</evidence>
<evidence type="ECO:0000256" key="3">
    <source>
        <dbReference type="ARBA" id="ARBA00022840"/>
    </source>
</evidence>
<dbReference type="Gene3D" id="3.30.70.1620">
    <property type="match status" value="1"/>
</dbReference>
<accession>A0ABR7ZVF5</accession>
<evidence type="ECO:0000256" key="1">
    <source>
        <dbReference type="ARBA" id="ARBA00022490"/>
    </source>
</evidence>
<dbReference type="NCBIfam" id="TIGR02169">
    <property type="entry name" value="SMC_prok_A"/>
    <property type="match status" value="1"/>
</dbReference>
<comment type="subunit">
    <text evidence="6">Homodimer.</text>
</comment>
<keyword evidence="3 6" id="KW-0067">ATP-binding</keyword>
<evidence type="ECO:0000256" key="7">
    <source>
        <dbReference type="SAM" id="MobiDB-lite"/>
    </source>
</evidence>
<dbReference type="Pfam" id="PF06470">
    <property type="entry name" value="SMC_hinge"/>
    <property type="match status" value="1"/>
</dbReference>
<comment type="similarity">
    <text evidence="6">Belongs to the SMC family.</text>
</comment>
<keyword evidence="4 6" id="KW-0175">Coiled coil</keyword>
<organism evidence="9 10">
    <name type="scientific">Pseudanabaena mucicola FACHB-723</name>
    <dbReference type="NCBI Taxonomy" id="2692860"/>
    <lineage>
        <taxon>Bacteria</taxon>
        <taxon>Bacillati</taxon>
        <taxon>Cyanobacteriota</taxon>
        <taxon>Cyanophyceae</taxon>
        <taxon>Pseudanabaenales</taxon>
        <taxon>Pseudanabaenaceae</taxon>
        <taxon>Pseudanabaena</taxon>
    </lineage>
</organism>
<dbReference type="InterPro" id="IPR027417">
    <property type="entry name" value="P-loop_NTPase"/>
</dbReference>
<dbReference type="InterPro" id="IPR010935">
    <property type="entry name" value="SMC_hinge"/>
</dbReference>
<dbReference type="Gene3D" id="3.40.50.300">
    <property type="entry name" value="P-loop containing nucleotide triphosphate hydrolases"/>
    <property type="match status" value="2"/>
</dbReference>
<evidence type="ECO:0000256" key="4">
    <source>
        <dbReference type="ARBA" id="ARBA00023054"/>
    </source>
</evidence>
<dbReference type="PIRSF" id="PIRSF005719">
    <property type="entry name" value="SMC"/>
    <property type="match status" value="1"/>
</dbReference>
<feature type="domain" description="SMC hinge" evidence="8">
    <location>
        <begin position="550"/>
        <end position="666"/>
    </location>
</feature>
<dbReference type="SMART" id="SM00968">
    <property type="entry name" value="SMC_hinge"/>
    <property type="match status" value="1"/>
</dbReference>
<evidence type="ECO:0000256" key="5">
    <source>
        <dbReference type="ARBA" id="ARBA00023125"/>
    </source>
</evidence>
<dbReference type="SUPFAM" id="SSF52540">
    <property type="entry name" value="P-loop containing nucleoside triphosphate hydrolases"/>
    <property type="match status" value="1"/>
</dbReference>
<evidence type="ECO:0000313" key="10">
    <source>
        <dbReference type="Proteomes" id="UP000642094"/>
    </source>
</evidence>
<feature type="coiled-coil region" evidence="6">
    <location>
        <begin position="466"/>
        <end position="528"/>
    </location>
</feature>
<evidence type="ECO:0000256" key="2">
    <source>
        <dbReference type="ARBA" id="ARBA00022741"/>
    </source>
</evidence>
<dbReference type="EMBL" id="JACJQB010000010">
    <property type="protein sequence ID" value="MBD2187961.1"/>
    <property type="molecule type" value="Genomic_DNA"/>
</dbReference>
<dbReference type="InterPro" id="IPR036277">
    <property type="entry name" value="SMC_hinge_sf"/>
</dbReference>
<keyword evidence="2 6" id="KW-0547">Nucleotide-binding</keyword>
<evidence type="ECO:0000259" key="8">
    <source>
        <dbReference type="SMART" id="SM00968"/>
    </source>
</evidence>
<sequence length="1198" mass="135512">MYIKNVELTRFKSFGSTTSIPLLQGFTVVSGPNGSGKSNILDALLFALGLAGSKGMRADRLPDLVNQAHSKKGRMVEASVIVTFALEAAEITALQAEGVEIPTAEGQVVGEWTVMRKLRVTSQGTYTSTYYINGTPCNLSELHEQLAKFRIYPEGYNVVLQGDVTGIISMNSRERREIIDELAGVGEFDRKITTAKNKLDDVKAQEERFRIVEQELIANKEKLKGDRVKAEKYKALRLEYEQMEASEVVLQQRDILYQQSVRNVELLNNQDQCQNLEKALTEIAQVIDAGTVQLNELSDRVHTLGEEEYLSVSSNLSGQQAELRGLQRQQQSLTSAYQNNQNHIVSTQEEIDHLLKEAASLESQKSLKEEAVVVTEKSRDQQLAIVSQYRKEVQAIASASSDWVRQQTQIRQDVDSLQSELDPQKQEQTRLREVLNQRSLQLDSQERELQEILAGEGRYAVDMLSNQSLEDALRLQEAEVSGAESLVQTLAKNLAEAQLEVQLQNETIERITQEQRVKTRQLDKLEAQVQASREVQGTRASQVVIESNLSGVYGLVAQLGLVEPRYQLALEICAGGRLGNLVVEDDQVAAEAIALLKKERAGRATFLPLNKLQSARFPSRKEAQKLGAIDYAFNLVTYEDRYQDVFSFVFGNTLVFEHLDQARFHIGKYRMVTLEGEILETSGAMTGGSSPNHTSLHFGTSTPTESAETKQLRDRLMEIDQMLARLNQRLRGALTGIAKYEEQLQVARTTHRESQLKRDRIYEQIERNSRDRNRLQAQIQQTRSAIEIGQAQLSTLDGNIAEIEAKLLVKRAELAELEKSGTHSRWLQAQDALQGQEALLNTAEIELRTAKQQLGELENQHKLALEKMAQRQTRLQELRSTQSELINSTSQVQNQIKQTEQAIVSYQSRLDVLEQTIGAAKQERDSVERSLRAQQQQQHQQQWQLQKNRERQLELEQQLAQFAEQLEQLELPDPLPEVPETMTLEQLQLEQRRLLKRIQSMEPVNMMAITEYEATAERLDELSNRLETLNQERTELLIRIENFTTLRQRAFMQAFDAVNEHFKEIFAELSDGDGYLQLENPNAPLSGGLTLVAHPKGKPVQHLASMSGGEKSLTALSFIFALQRYRPSPFYAFDEVDMFLDGANVERLSKMVRKQANLAQFIVVSLRRPMIEASERTIGVTQARGEHTQVLGLELRSV</sequence>
<comment type="domain">
    <text evidence="6">Contains large globular domains required for ATP hydrolysis at each terminus and a third globular domain forming a flexible hinge near the middle of the molecule. These domains are separated by coiled-coil structures.</text>
</comment>
<feature type="binding site" evidence="6">
    <location>
        <begin position="32"/>
        <end position="39"/>
    </location>
    <ligand>
        <name>ATP</name>
        <dbReference type="ChEBI" id="CHEBI:30616"/>
    </ligand>
</feature>
<comment type="function">
    <text evidence="6">Required for chromosome condensation and partitioning.</text>
</comment>
<dbReference type="InterPro" id="IPR024704">
    <property type="entry name" value="SMC"/>
</dbReference>
<name>A0ABR7ZVF5_9CYAN</name>
<dbReference type="Gene3D" id="1.20.1060.20">
    <property type="match status" value="1"/>
</dbReference>
<dbReference type="Pfam" id="PF02463">
    <property type="entry name" value="SMC_N"/>
    <property type="match status" value="1"/>
</dbReference>
<feature type="coiled-coil region" evidence="6">
    <location>
        <begin position="1009"/>
        <end position="1046"/>
    </location>
</feature>
<dbReference type="Proteomes" id="UP000642094">
    <property type="component" value="Unassembled WGS sequence"/>
</dbReference>
<feature type="compositionally biased region" description="Polar residues" evidence="7">
    <location>
        <begin position="684"/>
        <end position="706"/>
    </location>
</feature>
<comment type="caution">
    <text evidence="9">The sequence shown here is derived from an EMBL/GenBank/DDBJ whole genome shotgun (WGS) entry which is preliminary data.</text>
</comment>
<dbReference type="InterPro" id="IPR003395">
    <property type="entry name" value="RecF/RecN/SMC_N"/>
</dbReference>
<dbReference type="PANTHER" id="PTHR18937">
    <property type="entry name" value="STRUCTURAL MAINTENANCE OF CHROMOSOMES SMC FAMILY MEMBER"/>
    <property type="match status" value="1"/>
</dbReference>
<dbReference type="RefSeq" id="WP_190402827.1">
    <property type="nucleotide sequence ID" value="NZ_JACJQB010000010.1"/>
</dbReference>
<gene>
    <name evidence="6 9" type="primary">smc</name>
    <name evidence="9" type="ORF">H6F41_07385</name>
</gene>
<keyword evidence="1 6" id="KW-0963">Cytoplasm</keyword>
<protein>
    <recommendedName>
        <fullName evidence="6">Chromosome partition protein Smc</fullName>
    </recommendedName>
</protein>
<feature type="region of interest" description="Disordered" evidence="7">
    <location>
        <begin position="684"/>
        <end position="707"/>
    </location>
</feature>
<keyword evidence="10" id="KW-1185">Reference proteome</keyword>
<keyword evidence="5 6" id="KW-0238">DNA-binding</keyword>